<keyword evidence="1" id="KW-0808">Transferase</keyword>
<accession>A0A7W7SKZ4</accession>
<dbReference type="Pfam" id="PF13581">
    <property type="entry name" value="HATPase_c_2"/>
    <property type="match status" value="1"/>
</dbReference>
<dbReference type="CDD" id="cd16936">
    <property type="entry name" value="HATPase_RsbW-like"/>
    <property type="match status" value="1"/>
</dbReference>
<protein>
    <submittedName>
        <fullName evidence="3">Anti-sigma regulatory factor (Ser/Thr protein kinase)</fullName>
    </submittedName>
</protein>
<dbReference type="GO" id="GO:0004674">
    <property type="term" value="F:protein serine/threonine kinase activity"/>
    <property type="evidence" value="ECO:0007669"/>
    <property type="project" value="UniProtKB-KW"/>
</dbReference>
<evidence type="ECO:0000259" key="2">
    <source>
        <dbReference type="Pfam" id="PF13581"/>
    </source>
</evidence>
<evidence type="ECO:0000256" key="1">
    <source>
        <dbReference type="ARBA" id="ARBA00022527"/>
    </source>
</evidence>
<dbReference type="InterPro" id="IPR050267">
    <property type="entry name" value="Anti-sigma-factor_SerPK"/>
</dbReference>
<dbReference type="InterPro" id="IPR036890">
    <property type="entry name" value="HATPase_C_sf"/>
</dbReference>
<comment type="caution">
    <text evidence="3">The sequence shown here is derived from an EMBL/GenBank/DDBJ whole genome shotgun (WGS) entry which is preliminary data.</text>
</comment>
<sequence>MPVITFRAPVQHASVGQLRRRIPNELATLEVELTDDERFAVCICLTELVTNAITHGYRGEGGNESAELTVSVTVDRDSGRLRLAAFDPGRDLPVERDGGLYELNGRGLALIRAYASALGWESVFGPVGERVGQQVWCELEIESLTGRATATQAQAQPEQRLDVGLQIAVMDAVSAVRAARPRIGVGSLRDRPRALAGTDTAA</sequence>
<keyword evidence="1" id="KW-0723">Serine/threonine-protein kinase</keyword>
<proteinExistence type="predicted"/>
<dbReference type="AlphaFoldDB" id="A0A7W7SKZ4"/>
<dbReference type="Gene3D" id="3.30.565.10">
    <property type="entry name" value="Histidine kinase-like ATPase, C-terminal domain"/>
    <property type="match status" value="1"/>
</dbReference>
<organism evidence="3 4">
    <name type="scientific">Kitasatospora gansuensis</name>
    <dbReference type="NCBI Taxonomy" id="258050"/>
    <lineage>
        <taxon>Bacteria</taxon>
        <taxon>Bacillati</taxon>
        <taxon>Actinomycetota</taxon>
        <taxon>Actinomycetes</taxon>
        <taxon>Kitasatosporales</taxon>
        <taxon>Streptomycetaceae</taxon>
        <taxon>Kitasatospora</taxon>
    </lineage>
</organism>
<evidence type="ECO:0000313" key="3">
    <source>
        <dbReference type="EMBL" id="MBB4951221.1"/>
    </source>
</evidence>
<dbReference type="EMBL" id="JACHJR010000001">
    <property type="protein sequence ID" value="MBB4951221.1"/>
    <property type="molecule type" value="Genomic_DNA"/>
</dbReference>
<dbReference type="Proteomes" id="UP000573327">
    <property type="component" value="Unassembled WGS sequence"/>
</dbReference>
<dbReference type="PANTHER" id="PTHR35526:SF3">
    <property type="entry name" value="ANTI-SIGMA-F FACTOR RSBW"/>
    <property type="match status" value="1"/>
</dbReference>
<dbReference type="RefSeq" id="WP_184923032.1">
    <property type="nucleotide sequence ID" value="NZ_JACHJR010000001.1"/>
</dbReference>
<name>A0A7W7SKZ4_9ACTN</name>
<keyword evidence="4" id="KW-1185">Reference proteome</keyword>
<gene>
    <name evidence="3" type="ORF">F4556_006756</name>
</gene>
<evidence type="ECO:0000313" key="4">
    <source>
        <dbReference type="Proteomes" id="UP000573327"/>
    </source>
</evidence>
<reference evidence="3 4" key="1">
    <citation type="submission" date="2020-08" db="EMBL/GenBank/DDBJ databases">
        <title>Sequencing the genomes of 1000 actinobacteria strains.</title>
        <authorList>
            <person name="Klenk H.-P."/>
        </authorList>
    </citation>
    <scope>NUCLEOTIDE SEQUENCE [LARGE SCALE GENOMIC DNA]</scope>
    <source>
        <strain evidence="3 4">DSM 44786</strain>
    </source>
</reference>
<dbReference type="InterPro" id="IPR003594">
    <property type="entry name" value="HATPase_dom"/>
</dbReference>
<dbReference type="SUPFAM" id="SSF55874">
    <property type="entry name" value="ATPase domain of HSP90 chaperone/DNA topoisomerase II/histidine kinase"/>
    <property type="match status" value="1"/>
</dbReference>
<feature type="domain" description="Histidine kinase/HSP90-like ATPase" evidence="2">
    <location>
        <begin position="12"/>
        <end position="121"/>
    </location>
</feature>
<dbReference type="PANTHER" id="PTHR35526">
    <property type="entry name" value="ANTI-SIGMA-F FACTOR RSBW-RELATED"/>
    <property type="match status" value="1"/>
</dbReference>
<keyword evidence="1" id="KW-0418">Kinase</keyword>